<dbReference type="EnsemblMetazoa" id="GPAI021972-RA">
    <property type="protein sequence ID" value="GPAI021972-PA"/>
    <property type="gene ID" value="GPAI021972"/>
</dbReference>
<keyword evidence="1" id="KW-0472">Membrane</keyword>
<organism evidence="2 3">
    <name type="scientific">Glossina pallidipes</name>
    <name type="common">Tsetse fly</name>
    <dbReference type="NCBI Taxonomy" id="7398"/>
    <lineage>
        <taxon>Eukaryota</taxon>
        <taxon>Metazoa</taxon>
        <taxon>Ecdysozoa</taxon>
        <taxon>Arthropoda</taxon>
        <taxon>Hexapoda</taxon>
        <taxon>Insecta</taxon>
        <taxon>Pterygota</taxon>
        <taxon>Neoptera</taxon>
        <taxon>Endopterygota</taxon>
        <taxon>Diptera</taxon>
        <taxon>Brachycera</taxon>
        <taxon>Muscomorpha</taxon>
        <taxon>Hippoboscoidea</taxon>
        <taxon>Glossinidae</taxon>
        <taxon>Glossina</taxon>
    </lineage>
</organism>
<evidence type="ECO:0000256" key="1">
    <source>
        <dbReference type="SAM" id="Phobius"/>
    </source>
</evidence>
<dbReference type="Proteomes" id="UP000092445">
    <property type="component" value="Unassembled WGS sequence"/>
</dbReference>
<proteinExistence type="predicted"/>
<evidence type="ECO:0000313" key="2">
    <source>
        <dbReference type="EnsemblMetazoa" id="GPAI021972-PA"/>
    </source>
</evidence>
<reference evidence="3" key="1">
    <citation type="submission" date="2014-03" db="EMBL/GenBank/DDBJ databases">
        <authorList>
            <person name="Aksoy S."/>
            <person name="Warren W."/>
            <person name="Wilson R.K."/>
        </authorList>
    </citation>
    <scope>NUCLEOTIDE SEQUENCE [LARGE SCALE GENOMIC DNA]</scope>
    <source>
        <strain evidence="3">IAEA</strain>
    </source>
</reference>
<protein>
    <submittedName>
        <fullName evidence="2">Uncharacterized protein</fullName>
    </submittedName>
</protein>
<keyword evidence="1" id="KW-0812">Transmembrane</keyword>
<dbReference type="AlphaFoldDB" id="A0A1A9ZQK3"/>
<name>A0A1A9ZQK3_GLOPL</name>
<evidence type="ECO:0000313" key="3">
    <source>
        <dbReference type="Proteomes" id="UP000092445"/>
    </source>
</evidence>
<reference evidence="2" key="2">
    <citation type="submission" date="2020-05" db="UniProtKB">
        <authorList>
            <consortium name="EnsemblMetazoa"/>
        </authorList>
    </citation>
    <scope>IDENTIFICATION</scope>
    <source>
        <strain evidence="2">IAEA</strain>
    </source>
</reference>
<dbReference type="VEuPathDB" id="VectorBase:GPAI021972"/>
<sequence length="146" mass="16597">MTISQPTQILNLLLIFCIVLISFFDLILKIRSFCKVLIRIKFDNVSVSQDICVVLDVCTASIGRTWIRLLDINFNDLDQIDSNTAATYSTTNTRQIEELLIEFPFAFEHKIGIVDHILPEIPKTEAYFDEIVVHGESLAECKANFG</sequence>
<keyword evidence="3" id="KW-1185">Reference proteome</keyword>
<keyword evidence="1" id="KW-1133">Transmembrane helix</keyword>
<accession>A0A1A9ZQK3</accession>
<feature type="transmembrane region" description="Helical" evidence="1">
    <location>
        <begin position="12"/>
        <end position="30"/>
    </location>
</feature>